<dbReference type="STRING" id="8022.A0A060ZBN1"/>
<reference evidence="6" key="1">
    <citation type="journal article" date="2014" name="Nat. Commun.">
        <title>The rainbow trout genome provides novel insights into evolution after whole-genome duplication in vertebrates.</title>
        <authorList>
            <person name="Berthelot C."/>
            <person name="Brunet F."/>
            <person name="Chalopin D."/>
            <person name="Juanchich A."/>
            <person name="Bernard M."/>
            <person name="Noel B."/>
            <person name="Bento P."/>
            <person name="Da Silva C."/>
            <person name="Labadie K."/>
            <person name="Alberti A."/>
            <person name="Aury J.M."/>
            <person name="Louis A."/>
            <person name="Dehais P."/>
            <person name="Bardou P."/>
            <person name="Montfort J."/>
            <person name="Klopp C."/>
            <person name="Cabau C."/>
            <person name="Gaspin C."/>
            <person name="Thorgaard G.H."/>
            <person name="Boussaha M."/>
            <person name="Quillet E."/>
            <person name="Guyomard R."/>
            <person name="Galiana D."/>
            <person name="Bobe J."/>
            <person name="Volff J.N."/>
            <person name="Genet C."/>
            <person name="Wincker P."/>
            <person name="Jaillon O."/>
            <person name="Roest Crollius H."/>
            <person name="Guiguen Y."/>
        </authorList>
    </citation>
    <scope>NUCLEOTIDE SEQUENCE [LARGE SCALE GENOMIC DNA]</scope>
</reference>
<evidence type="ECO:0000256" key="1">
    <source>
        <dbReference type="ARBA" id="ARBA00023209"/>
    </source>
</evidence>
<evidence type="ECO:0000256" key="5">
    <source>
        <dbReference type="ARBA" id="ARBA00038874"/>
    </source>
</evidence>
<comment type="pathway">
    <text evidence="3">Phospholipid metabolism; phosphatidylethanolamine biosynthesis; phosphatidylethanolamine from ethanolamine: step 1/3.</text>
</comment>
<sequence>MAHIHAIHAHNGCIPKPNLWIKMRKYFSLVATEFTDQASNTRIQQEVPSQVVLEQEMVWMKEHLSKLGSPVVLCHNDLLCKNIIHNSKEGELVTATLEHHPQQQR</sequence>
<dbReference type="GO" id="GO:0004305">
    <property type="term" value="F:ethanolamine kinase activity"/>
    <property type="evidence" value="ECO:0007669"/>
    <property type="project" value="UniProtKB-EC"/>
</dbReference>
<protein>
    <recommendedName>
        <fullName evidence="5">ethanolamine kinase</fullName>
        <ecNumber evidence="5">2.7.1.82</ecNumber>
    </recommendedName>
</protein>
<keyword evidence="2" id="KW-1208">Phospholipid metabolism</keyword>
<dbReference type="AlphaFoldDB" id="A0A060ZBN1"/>
<evidence type="ECO:0000256" key="2">
    <source>
        <dbReference type="ARBA" id="ARBA00023264"/>
    </source>
</evidence>
<comment type="similarity">
    <text evidence="4">Belongs to the choline/ethanolamine kinase family.</text>
</comment>
<organism evidence="6 7">
    <name type="scientific">Oncorhynchus mykiss</name>
    <name type="common">Rainbow trout</name>
    <name type="synonym">Salmo gairdneri</name>
    <dbReference type="NCBI Taxonomy" id="8022"/>
    <lineage>
        <taxon>Eukaryota</taxon>
        <taxon>Metazoa</taxon>
        <taxon>Chordata</taxon>
        <taxon>Craniata</taxon>
        <taxon>Vertebrata</taxon>
        <taxon>Euteleostomi</taxon>
        <taxon>Actinopterygii</taxon>
        <taxon>Neopterygii</taxon>
        <taxon>Teleostei</taxon>
        <taxon>Protacanthopterygii</taxon>
        <taxon>Salmoniformes</taxon>
        <taxon>Salmonidae</taxon>
        <taxon>Salmoninae</taxon>
        <taxon>Oncorhynchus</taxon>
    </lineage>
</organism>
<dbReference type="GO" id="GO:0006646">
    <property type="term" value="P:phosphatidylethanolamine biosynthetic process"/>
    <property type="evidence" value="ECO:0007669"/>
    <property type="project" value="TreeGrafter"/>
</dbReference>
<gene>
    <name evidence="6" type="ORF">GSONMT00025007001</name>
</gene>
<evidence type="ECO:0000313" key="7">
    <source>
        <dbReference type="Proteomes" id="UP000193380"/>
    </source>
</evidence>
<keyword evidence="1" id="KW-0444">Lipid biosynthesis</keyword>
<dbReference type="EMBL" id="FR939384">
    <property type="protein sequence ID" value="CDQ98680.1"/>
    <property type="molecule type" value="Genomic_DNA"/>
</dbReference>
<keyword evidence="1" id="KW-0594">Phospholipid biosynthesis</keyword>
<evidence type="ECO:0000256" key="4">
    <source>
        <dbReference type="ARBA" id="ARBA00038211"/>
    </source>
</evidence>
<reference evidence="6" key="2">
    <citation type="submission" date="2014-03" db="EMBL/GenBank/DDBJ databases">
        <authorList>
            <person name="Genoscope - CEA"/>
        </authorList>
    </citation>
    <scope>NUCLEOTIDE SEQUENCE</scope>
</reference>
<dbReference type="PANTHER" id="PTHR22603">
    <property type="entry name" value="CHOLINE/ETHANOALAMINE KINASE"/>
    <property type="match status" value="1"/>
</dbReference>
<dbReference type="EC" id="2.7.1.82" evidence="5"/>
<dbReference type="Pfam" id="PF01633">
    <property type="entry name" value="Choline_kinase"/>
    <property type="match status" value="1"/>
</dbReference>
<feature type="non-terminal residue" evidence="6">
    <location>
        <position position="105"/>
    </location>
</feature>
<dbReference type="GO" id="GO:0005737">
    <property type="term" value="C:cytoplasm"/>
    <property type="evidence" value="ECO:0007669"/>
    <property type="project" value="TreeGrafter"/>
</dbReference>
<dbReference type="PaxDb" id="8022-A0A060ZBN1"/>
<evidence type="ECO:0000256" key="3">
    <source>
        <dbReference type="ARBA" id="ARBA00037883"/>
    </source>
</evidence>
<dbReference type="InterPro" id="IPR011009">
    <property type="entry name" value="Kinase-like_dom_sf"/>
</dbReference>
<accession>A0A060ZBN1</accession>
<dbReference type="PANTHER" id="PTHR22603:SF94">
    <property type="entry name" value="ETHANOLAMINE KINASE 2"/>
    <property type="match status" value="1"/>
</dbReference>
<dbReference type="Proteomes" id="UP000193380">
    <property type="component" value="Unassembled WGS sequence"/>
</dbReference>
<name>A0A060ZBN1_ONCMY</name>
<keyword evidence="1" id="KW-0443">Lipid metabolism</keyword>
<dbReference type="SUPFAM" id="SSF56112">
    <property type="entry name" value="Protein kinase-like (PK-like)"/>
    <property type="match status" value="1"/>
</dbReference>
<proteinExistence type="inferred from homology"/>
<evidence type="ECO:0000313" key="6">
    <source>
        <dbReference type="EMBL" id="CDQ98680.1"/>
    </source>
</evidence>
<dbReference type="Gene3D" id="3.90.1200.10">
    <property type="match status" value="1"/>
</dbReference>